<evidence type="ECO:0000313" key="2">
    <source>
        <dbReference type="EMBL" id="BAT14581.1"/>
    </source>
</evidence>
<evidence type="ECO:0000256" key="1">
    <source>
        <dbReference type="SAM" id="MobiDB-lite"/>
    </source>
</evidence>
<dbReference type="OMA" id="FIAYGHI"/>
<feature type="region of interest" description="Disordered" evidence="1">
    <location>
        <begin position="222"/>
        <end position="241"/>
    </location>
</feature>
<feature type="region of interest" description="Disordered" evidence="1">
    <location>
        <begin position="1"/>
        <end position="31"/>
    </location>
</feature>
<feature type="non-terminal residue" evidence="2">
    <location>
        <position position="1"/>
    </location>
</feature>
<dbReference type="eggNOG" id="ENOG502R5CW">
    <property type="taxonomic scope" value="Eukaryota"/>
</dbReference>
<keyword evidence="3" id="KW-1185">Reference proteome</keyword>
<dbReference type="InParanoid" id="A0A0P0Y3N1"/>
<dbReference type="Gramene" id="Os11t0577866-00">
    <property type="protein sequence ID" value="Os11t0577866-00"/>
    <property type="gene ID" value="Os11g0577866"/>
</dbReference>
<dbReference type="FunCoup" id="A0A0P0Y3N1">
    <property type="interactions" value="4"/>
</dbReference>
<reference evidence="2 3" key="2">
    <citation type="journal article" date="2013" name="Plant Cell Physiol.">
        <title>Rice Annotation Project Database (RAP-DB): an integrative and interactive database for rice genomics.</title>
        <authorList>
            <person name="Sakai H."/>
            <person name="Lee S.S."/>
            <person name="Tanaka T."/>
            <person name="Numa H."/>
            <person name="Kim J."/>
            <person name="Kawahara Y."/>
            <person name="Wakimoto H."/>
            <person name="Yang C.C."/>
            <person name="Iwamoto M."/>
            <person name="Abe T."/>
            <person name="Yamada Y."/>
            <person name="Muto A."/>
            <person name="Inokuchi H."/>
            <person name="Ikemura T."/>
            <person name="Matsumoto T."/>
            <person name="Sasaki T."/>
            <person name="Itoh T."/>
        </authorList>
    </citation>
    <scope>NUCLEOTIDE SEQUENCE [LARGE SCALE GENOMIC DNA]</scope>
    <source>
        <strain evidence="3">cv. Nipponbare</strain>
    </source>
</reference>
<reference evidence="2 3" key="3">
    <citation type="journal article" date="2013" name="Rice">
        <title>Improvement of the Oryza sativa Nipponbare reference genome using next generation sequence and optical map data.</title>
        <authorList>
            <person name="Kawahara Y."/>
            <person name="de la Bastide M."/>
            <person name="Hamilton J.P."/>
            <person name="Kanamori H."/>
            <person name="McCombie W.R."/>
            <person name="Ouyang S."/>
            <person name="Schwartz D.C."/>
            <person name="Tanaka T."/>
            <person name="Wu J."/>
            <person name="Zhou S."/>
            <person name="Childs K.L."/>
            <person name="Davidson R.M."/>
            <person name="Lin H."/>
            <person name="Quesada-Ocampo L."/>
            <person name="Vaillancourt B."/>
            <person name="Sakai H."/>
            <person name="Lee S.S."/>
            <person name="Kim J."/>
            <person name="Numa H."/>
            <person name="Itoh T."/>
            <person name="Buell C.R."/>
            <person name="Matsumoto T."/>
        </authorList>
    </citation>
    <scope>NUCLEOTIDE SEQUENCE [LARGE SCALE GENOMIC DNA]</scope>
    <source>
        <strain evidence="3">cv. Nipponbare</strain>
    </source>
</reference>
<accession>A0A0P0Y3N1</accession>
<reference evidence="3" key="1">
    <citation type="journal article" date="2005" name="Nature">
        <title>The map-based sequence of the rice genome.</title>
        <authorList>
            <consortium name="International rice genome sequencing project (IRGSP)"/>
            <person name="Matsumoto T."/>
            <person name="Wu J."/>
            <person name="Kanamori H."/>
            <person name="Katayose Y."/>
            <person name="Fujisawa M."/>
            <person name="Namiki N."/>
            <person name="Mizuno H."/>
            <person name="Yamamoto K."/>
            <person name="Antonio B.A."/>
            <person name="Baba T."/>
            <person name="Sakata K."/>
            <person name="Nagamura Y."/>
            <person name="Aoki H."/>
            <person name="Arikawa K."/>
            <person name="Arita K."/>
            <person name="Bito T."/>
            <person name="Chiden Y."/>
            <person name="Fujitsuka N."/>
            <person name="Fukunaka R."/>
            <person name="Hamada M."/>
            <person name="Harada C."/>
            <person name="Hayashi A."/>
            <person name="Hijishita S."/>
            <person name="Honda M."/>
            <person name="Hosokawa S."/>
            <person name="Ichikawa Y."/>
            <person name="Idonuma A."/>
            <person name="Iijima M."/>
            <person name="Ikeda M."/>
            <person name="Ikeno M."/>
            <person name="Ito K."/>
            <person name="Ito S."/>
            <person name="Ito T."/>
            <person name="Ito Y."/>
            <person name="Ito Y."/>
            <person name="Iwabuchi A."/>
            <person name="Kamiya K."/>
            <person name="Karasawa W."/>
            <person name="Kurita K."/>
            <person name="Katagiri S."/>
            <person name="Kikuta A."/>
            <person name="Kobayashi H."/>
            <person name="Kobayashi N."/>
            <person name="Machita K."/>
            <person name="Maehara T."/>
            <person name="Masukawa M."/>
            <person name="Mizubayashi T."/>
            <person name="Mukai Y."/>
            <person name="Nagasaki H."/>
            <person name="Nagata Y."/>
            <person name="Naito S."/>
            <person name="Nakashima M."/>
            <person name="Nakama Y."/>
            <person name="Nakamichi Y."/>
            <person name="Nakamura M."/>
            <person name="Meguro A."/>
            <person name="Negishi M."/>
            <person name="Ohta I."/>
            <person name="Ohta T."/>
            <person name="Okamoto M."/>
            <person name="Ono N."/>
            <person name="Saji S."/>
            <person name="Sakaguchi M."/>
            <person name="Sakai K."/>
            <person name="Shibata M."/>
            <person name="Shimokawa T."/>
            <person name="Song J."/>
            <person name="Takazaki Y."/>
            <person name="Terasawa K."/>
            <person name="Tsugane M."/>
            <person name="Tsuji K."/>
            <person name="Ueda S."/>
            <person name="Waki K."/>
            <person name="Yamagata H."/>
            <person name="Yamamoto M."/>
            <person name="Yamamoto S."/>
            <person name="Yamane H."/>
            <person name="Yoshiki S."/>
            <person name="Yoshihara R."/>
            <person name="Yukawa K."/>
            <person name="Zhong H."/>
            <person name="Yano M."/>
            <person name="Yuan Q."/>
            <person name="Ouyang S."/>
            <person name="Liu J."/>
            <person name="Jones K.M."/>
            <person name="Gansberger K."/>
            <person name="Moffat K."/>
            <person name="Hill J."/>
            <person name="Bera J."/>
            <person name="Fadrosh D."/>
            <person name="Jin S."/>
            <person name="Johri S."/>
            <person name="Kim M."/>
            <person name="Overton L."/>
            <person name="Reardon M."/>
            <person name="Tsitrin T."/>
            <person name="Vuong H."/>
            <person name="Weaver B."/>
            <person name="Ciecko A."/>
            <person name="Tallon L."/>
            <person name="Jackson J."/>
            <person name="Pai G."/>
            <person name="Aken S.V."/>
            <person name="Utterback T."/>
            <person name="Reidmuller S."/>
            <person name="Feldblyum T."/>
            <person name="Hsiao J."/>
            <person name="Zismann V."/>
            <person name="Iobst S."/>
            <person name="de Vazeille A.R."/>
            <person name="Buell C.R."/>
            <person name="Ying K."/>
            <person name="Li Y."/>
            <person name="Lu T."/>
            <person name="Huang Y."/>
            <person name="Zhao Q."/>
            <person name="Feng Q."/>
            <person name="Zhang L."/>
            <person name="Zhu J."/>
            <person name="Weng Q."/>
            <person name="Mu J."/>
            <person name="Lu Y."/>
            <person name="Fan D."/>
            <person name="Liu Y."/>
            <person name="Guan J."/>
            <person name="Zhang Y."/>
            <person name="Yu S."/>
            <person name="Liu X."/>
            <person name="Zhang Y."/>
            <person name="Hong G."/>
            <person name="Han B."/>
            <person name="Choisne N."/>
            <person name="Demange N."/>
            <person name="Orjeda G."/>
            <person name="Samain S."/>
            <person name="Cattolico L."/>
            <person name="Pelletier E."/>
            <person name="Couloux A."/>
            <person name="Segurens B."/>
            <person name="Wincker P."/>
            <person name="D'Hont A."/>
            <person name="Scarpelli C."/>
            <person name="Weissenbach J."/>
            <person name="Salanoubat M."/>
            <person name="Quetier F."/>
            <person name="Yu Y."/>
            <person name="Kim H.R."/>
            <person name="Rambo T."/>
            <person name="Currie J."/>
            <person name="Collura K."/>
            <person name="Luo M."/>
            <person name="Yang T."/>
            <person name="Ammiraju J.S.S."/>
            <person name="Engler F."/>
            <person name="Soderlund C."/>
            <person name="Wing R.A."/>
            <person name="Palmer L.E."/>
            <person name="de la Bastide M."/>
            <person name="Spiegel L."/>
            <person name="Nascimento L."/>
            <person name="Zutavern T."/>
            <person name="O'Shaughnessy A."/>
            <person name="Dike S."/>
            <person name="Dedhia N."/>
            <person name="Preston R."/>
            <person name="Balija V."/>
            <person name="McCombie W.R."/>
            <person name="Chow T."/>
            <person name="Chen H."/>
            <person name="Chung M."/>
            <person name="Chen C."/>
            <person name="Shaw J."/>
            <person name="Wu H."/>
            <person name="Hsiao K."/>
            <person name="Chao Y."/>
            <person name="Chu M."/>
            <person name="Cheng C."/>
            <person name="Hour A."/>
            <person name="Lee P."/>
            <person name="Lin S."/>
            <person name="Lin Y."/>
            <person name="Liou J."/>
            <person name="Liu S."/>
            <person name="Hsing Y."/>
            <person name="Raghuvanshi S."/>
            <person name="Mohanty A."/>
            <person name="Bharti A.K."/>
            <person name="Gaur A."/>
            <person name="Gupta V."/>
            <person name="Kumar D."/>
            <person name="Ravi V."/>
            <person name="Vij S."/>
            <person name="Kapur A."/>
            <person name="Khurana P."/>
            <person name="Khurana P."/>
            <person name="Khurana J.P."/>
            <person name="Tyagi A.K."/>
            <person name="Gaikwad K."/>
            <person name="Singh A."/>
            <person name="Dalal V."/>
            <person name="Srivastava S."/>
            <person name="Dixit A."/>
            <person name="Pal A.K."/>
            <person name="Ghazi I.A."/>
            <person name="Yadav M."/>
            <person name="Pandit A."/>
            <person name="Bhargava A."/>
            <person name="Sureshbabu K."/>
            <person name="Batra K."/>
            <person name="Sharma T.R."/>
            <person name="Mohapatra T."/>
            <person name="Singh N.K."/>
            <person name="Messing J."/>
            <person name="Nelson A.B."/>
            <person name="Fuks G."/>
            <person name="Kavchok S."/>
            <person name="Keizer G."/>
            <person name="Linton E."/>
            <person name="Llaca V."/>
            <person name="Song R."/>
            <person name="Tanyolac B."/>
            <person name="Young S."/>
            <person name="Ho-Il K."/>
            <person name="Hahn J.H."/>
            <person name="Sangsakoo G."/>
            <person name="Vanavichit A."/>
            <person name="de Mattos Luiz.A.T."/>
            <person name="Zimmer P.D."/>
            <person name="Malone G."/>
            <person name="Dellagostin O."/>
            <person name="de Oliveira A.C."/>
            <person name="Bevan M."/>
            <person name="Bancroft I."/>
            <person name="Minx P."/>
            <person name="Cordum H."/>
            <person name="Wilson R."/>
            <person name="Cheng Z."/>
            <person name="Jin W."/>
            <person name="Jiang J."/>
            <person name="Leong S.A."/>
            <person name="Iwama H."/>
            <person name="Gojobori T."/>
            <person name="Itoh T."/>
            <person name="Niimura Y."/>
            <person name="Fujii Y."/>
            <person name="Habara T."/>
            <person name="Sakai H."/>
            <person name="Sato Y."/>
            <person name="Wilson G."/>
            <person name="Kumar K."/>
            <person name="McCouch S."/>
            <person name="Juretic N."/>
            <person name="Hoen D."/>
            <person name="Wright S."/>
            <person name="Bruskiewich R."/>
            <person name="Bureau T."/>
            <person name="Miyao A."/>
            <person name="Hirochika H."/>
            <person name="Nishikawa T."/>
            <person name="Kadowaki K."/>
            <person name="Sugiura M."/>
            <person name="Burr B."/>
            <person name="Sasaki T."/>
        </authorList>
    </citation>
    <scope>NUCLEOTIDE SEQUENCE [LARGE SCALE GENOMIC DNA]</scope>
    <source>
        <strain evidence="3">cv. Nipponbare</strain>
    </source>
</reference>
<dbReference type="AlphaFoldDB" id="A0A0P0Y3N1"/>
<feature type="compositionally biased region" description="Basic residues" evidence="1">
    <location>
        <begin position="7"/>
        <end position="20"/>
    </location>
</feature>
<feature type="compositionally biased region" description="Basic and acidic residues" evidence="1">
    <location>
        <begin position="511"/>
        <end position="521"/>
    </location>
</feature>
<dbReference type="EMBL" id="AP014967">
    <property type="protein sequence ID" value="BAT14581.1"/>
    <property type="molecule type" value="Genomic_DNA"/>
</dbReference>
<gene>
    <name evidence="2" type="ordered locus">Os11g0577866</name>
    <name evidence="2" type="ORF">OSNPB_110577866</name>
</gene>
<dbReference type="Proteomes" id="UP000059680">
    <property type="component" value="Chromosome 11"/>
</dbReference>
<sequence>VSDQRKERGHHGRRARHRRGGGNGGAHQCRGGDLHAEVAGALRHVPVVFGDDGEPLEVARRVGLPLRLVVHVERVRRVPTRVERAAAAPVAERRAVGVRARVPDVVGEPAGVVVRHVRVQHAPPPWQVLDALRRHRHRRPPGAAEVERELGPAVEREDAPVALEVARRHALGVLVHQPEQVHLDARARPERRAAPRRQPLEQAGVEPLRVRHGGVLVAVRRPPDLADHDREAPEPDPLQRRHQRVEVGVEHVGVVDAVVHHRPRRRPAVEEGVVEREVVVAVEAEEGVDVDCERRAAAVEEPDHVGHGAGDVVAEPPRRRHRVARRRVVHVGVHRHRRLDPLPVPGLVERALDVPQRRHGGAVELAVVRLEERLVADGDVPDVDAAVEAVPRDVLLHPLPGAAVVADGGEHVVGDGDHRLDAGAGEPRHGRRVGVEDLHLLEPVVLEQPRHHLGRQPVRRHCAPVHPEPIHHRRRRHDHHSDHHRATPHRRRRHRRRIDPIQETSVRLKRKQFDQPIDRHGGVTPSTDQANELERNNRNFFFFFAPKEK</sequence>
<name>A0A0P0Y3N1_ORYSJ</name>
<evidence type="ECO:0000313" key="3">
    <source>
        <dbReference type="Proteomes" id="UP000059680"/>
    </source>
</evidence>
<feature type="compositionally biased region" description="Basic residues" evidence="1">
    <location>
        <begin position="486"/>
        <end position="497"/>
    </location>
</feature>
<feature type="region of interest" description="Disordered" evidence="1">
    <location>
        <begin position="471"/>
        <end position="534"/>
    </location>
</feature>
<protein>
    <submittedName>
        <fullName evidence="2">Os11g0577866 protein</fullName>
    </submittedName>
</protein>
<organism evidence="2 3">
    <name type="scientific">Oryza sativa subsp. japonica</name>
    <name type="common">Rice</name>
    <dbReference type="NCBI Taxonomy" id="39947"/>
    <lineage>
        <taxon>Eukaryota</taxon>
        <taxon>Viridiplantae</taxon>
        <taxon>Streptophyta</taxon>
        <taxon>Embryophyta</taxon>
        <taxon>Tracheophyta</taxon>
        <taxon>Spermatophyta</taxon>
        <taxon>Magnoliopsida</taxon>
        <taxon>Liliopsida</taxon>
        <taxon>Poales</taxon>
        <taxon>Poaceae</taxon>
        <taxon>BOP clade</taxon>
        <taxon>Oryzoideae</taxon>
        <taxon>Oryzeae</taxon>
        <taxon>Oryzinae</taxon>
        <taxon>Oryza</taxon>
        <taxon>Oryza sativa</taxon>
    </lineage>
</organism>
<proteinExistence type="predicted"/>
<dbReference type="PaxDb" id="39947-A0A0P0Y3N1"/>